<comment type="caution">
    <text evidence="1">The sequence shown here is derived from an EMBL/GenBank/DDBJ whole genome shotgun (WGS) entry which is preliminary data.</text>
</comment>
<evidence type="ECO:0000313" key="2">
    <source>
        <dbReference type="EMBL" id="KAF7168687.1"/>
    </source>
</evidence>
<dbReference type="EMBL" id="JACBAD010002122">
    <property type="protein sequence ID" value="KAF7114659.1"/>
    <property type="molecule type" value="Genomic_DNA"/>
</dbReference>
<keyword evidence="3" id="KW-1185">Reference proteome</keyword>
<protein>
    <submittedName>
        <fullName evidence="1">Uncharacterized protein</fullName>
    </submittedName>
</protein>
<proteinExistence type="predicted"/>
<dbReference type="OrthoDB" id="4158087at2759"/>
<dbReference type="EMBL" id="JACBAF010002068">
    <property type="protein sequence ID" value="KAF7168687.1"/>
    <property type="molecule type" value="Genomic_DNA"/>
</dbReference>
<reference evidence="1" key="1">
    <citation type="submission" date="2020-06" db="EMBL/GenBank/DDBJ databases">
        <title>Draft genome sequences of strains closely related to Aspergillus parafelis and Aspergillus hiratsukae.</title>
        <authorList>
            <person name="Dos Santos R.A.C."/>
            <person name="Rivero-Menendez O."/>
            <person name="Steenwyk J.L."/>
            <person name="Mead M.E."/>
            <person name="Goldman G.H."/>
            <person name="Alastruey-Izquierdo A."/>
            <person name="Rokas A."/>
        </authorList>
    </citation>
    <scope>NUCLEOTIDE SEQUENCE</scope>
    <source>
        <strain evidence="1">CNM-CM5793</strain>
        <strain evidence="2">CNM-CM6106</strain>
    </source>
</reference>
<organism evidence="1 3">
    <name type="scientific">Aspergillus hiratsukae</name>
    <dbReference type="NCBI Taxonomy" id="1194566"/>
    <lineage>
        <taxon>Eukaryota</taxon>
        <taxon>Fungi</taxon>
        <taxon>Dikarya</taxon>
        <taxon>Ascomycota</taxon>
        <taxon>Pezizomycotina</taxon>
        <taxon>Eurotiomycetes</taxon>
        <taxon>Eurotiomycetidae</taxon>
        <taxon>Eurotiales</taxon>
        <taxon>Aspergillaceae</taxon>
        <taxon>Aspergillus</taxon>
        <taxon>Aspergillus subgen. Fumigati</taxon>
    </lineage>
</organism>
<dbReference type="PANTHER" id="PTHR37540">
    <property type="entry name" value="TRANSCRIPTION FACTOR (ACR-2), PUTATIVE-RELATED-RELATED"/>
    <property type="match status" value="1"/>
</dbReference>
<evidence type="ECO:0000313" key="1">
    <source>
        <dbReference type="EMBL" id="KAF7114659.1"/>
    </source>
</evidence>
<name>A0A8H6P0N6_9EURO</name>
<dbReference type="AlphaFoldDB" id="A0A8H6P0N6"/>
<evidence type="ECO:0000313" key="3">
    <source>
        <dbReference type="Proteomes" id="UP000630445"/>
    </source>
</evidence>
<sequence>MLRVDLDYSLHLGSSTVFSLEDATKENKMINELYGDLKRQNRSDSSQSYRPALLRNLRGDIQDIFIEVTSLASILNDATNGVGPRLNSCAFHSDLLVLGYRLVNMYTLGGYRPQCPIENAIHLGLTAFLVTFLPGLDRRIAHNALLSNLLLNAAQDLPDGAQDTQEMLLWMLYIGAASSSQLGAHPTWISKSKETIDTLKLMTWKQVQDILAKYPWVNAVHDTAGKALWHPSHKN</sequence>
<dbReference type="PANTHER" id="PTHR37540:SF9">
    <property type="entry name" value="ZN(2)-C6 FUNGAL-TYPE DOMAIN-CONTAINING PROTEIN"/>
    <property type="match status" value="1"/>
</dbReference>
<dbReference type="Proteomes" id="UP000630445">
    <property type="component" value="Unassembled WGS sequence"/>
</dbReference>
<dbReference type="Proteomes" id="UP000662466">
    <property type="component" value="Unassembled WGS sequence"/>
</dbReference>
<accession>A0A8H6P0N6</accession>
<gene>
    <name evidence="1" type="ORF">CNMCM5793_009610</name>
    <name evidence="2" type="ORF">CNMCM6106_003805</name>
</gene>